<evidence type="ECO:0000256" key="6">
    <source>
        <dbReference type="SAM" id="Phobius"/>
    </source>
</evidence>
<keyword evidence="9" id="KW-1185">Reference proteome</keyword>
<proteinExistence type="inferred from homology"/>
<dbReference type="GO" id="GO:0016020">
    <property type="term" value="C:membrane"/>
    <property type="evidence" value="ECO:0007669"/>
    <property type="project" value="UniProtKB-SubCell"/>
</dbReference>
<evidence type="ECO:0000256" key="3">
    <source>
        <dbReference type="ARBA" id="ARBA00022692"/>
    </source>
</evidence>
<evidence type="ECO:0000313" key="9">
    <source>
        <dbReference type="Proteomes" id="UP000198785"/>
    </source>
</evidence>
<feature type="transmembrane region" description="Helical" evidence="6">
    <location>
        <begin position="74"/>
        <end position="94"/>
    </location>
</feature>
<dbReference type="InterPro" id="IPR037185">
    <property type="entry name" value="EmrE-like"/>
</dbReference>
<feature type="transmembrane region" description="Helical" evidence="6">
    <location>
        <begin position="298"/>
        <end position="319"/>
    </location>
</feature>
<keyword evidence="4 6" id="KW-1133">Transmembrane helix</keyword>
<feature type="transmembrane region" description="Helical" evidence="6">
    <location>
        <begin position="38"/>
        <end position="62"/>
    </location>
</feature>
<feature type="transmembrane region" description="Helical" evidence="6">
    <location>
        <begin position="277"/>
        <end position="292"/>
    </location>
</feature>
<dbReference type="EMBL" id="FOZZ01000005">
    <property type="protein sequence ID" value="SFS82311.1"/>
    <property type="molecule type" value="Genomic_DNA"/>
</dbReference>
<dbReference type="PANTHER" id="PTHR32322:SF2">
    <property type="entry name" value="EAMA DOMAIN-CONTAINING PROTEIN"/>
    <property type="match status" value="1"/>
</dbReference>
<dbReference type="PANTHER" id="PTHR32322">
    <property type="entry name" value="INNER MEMBRANE TRANSPORTER"/>
    <property type="match status" value="1"/>
</dbReference>
<evidence type="ECO:0000256" key="1">
    <source>
        <dbReference type="ARBA" id="ARBA00004141"/>
    </source>
</evidence>
<dbReference type="RefSeq" id="WP_093365296.1">
    <property type="nucleotide sequence ID" value="NZ_FOZZ01000005.1"/>
</dbReference>
<dbReference type="Pfam" id="PF00892">
    <property type="entry name" value="EamA"/>
    <property type="match status" value="2"/>
</dbReference>
<dbReference type="AlphaFoldDB" id="A0A1I6SZ99"/>
<protein>
    <submittedName>
        <fullName evidence="8">Permease of the drug/metabolite transporter (DMT) superfamily</fullName>
    </submittedName>
</protein>
<keyword evidence="5 6" id="KW-0472">Membrane</keyword>
<feature type="transmembrane region" description="Helical" evidence="6">
    <location>
        <begin position="100"/>
        <end position="118"/>
    </location>
</feature>
<feature type="transmembrane region" description="Helical" evidence="6">
    <location>
        <begin position="246"/>
        <end position="265"/>
    </location>
</feature>
<dbReference type="InterPro" id="IPR000620">
    <property type="entry name" value="EamA_dom"/>
</dbReference>
<reference evidence="8 9" key="1">
    <citation type="submission" date="2016-10" db="EMBL/GenBank/DDBJ databases">
        <authorList>
            <person name="de Groot N.N."/>
        </authorList>
    </citation>
    <scope>NUCLEOTIDE SEQUENCE [LARGE SCALE GENOMIC DNA]</scope>
    <source>
        <strain evidence="8 9">DSM 22789</strain>
    </source>
</reference>
<organism evidence="8 9">
    <name type="scientific">Sphingobacterium wenxiniae</name>
    <dbReference type="NCBI Taxonomy" id="683125"/>
    <lineage>
        <taxon>Bacteria</taxon>
        <taxon>Pseudomonadati</taxon>
        <taxon>Bacteroidota</taxon>
        <taxon>Sphingobacteriia</taxon>
        <taxon>Sphingobacteriales</taxon>
        <taxon>Sphingobacteriaceae</taxon>
        <taxon>Sphingobacterium</taxon>
    </lineage>
</organism>
<feature type="domain" description="EamA" evidence="7">
    <location>
        <begin position="167"/>
        <end position="315"/>
    </location>
</feature>
<accession>A0A1I6SZ99</accession>
<dbReference type="SUPFAM" id="SSF103481">
    <property type="entry name" value="Multidrug resistance efflux transporter EmrE"/>
    <property type="match status" value="2"/>
</dbReference>
<comment type="similarity">
    <text evidence="2">Belongs to the EamA transporter family.</text>
</comment>
<evidence type="ECO:0000313" key="8">
    <source>
        <dbReference type="EMBL" id="SFS82311.1"/>
    </source>
</evidence>
<dbReference type="InterPro" id="IPR050638">
    <property type="entry name" value="AA-Vitamin_Transporters"/>
</dbReference>
<feature type="transmembrane region" description="Helical" evidence="6">
    <location>
        <begin position="205"/>
        <end position="226"/>
    </location>
</feature>
<gene>
    <name evidence="8" type="ORF">SAMN05660206_105167</name>
</gene>
<keyword evidence="3 6" id="KW-0812">Transmembrane</keyword>
<feature type="transmembrane region" description="Helical" evidence="6">
    <location>
        <begin position="130"/>
        <end position="152"/>
    </location>
</feature>
<comment type="subcellular location">
    <subcellularLocation>
        <location evidence="1">Membrane</location>
        <topology evidence="1">Multi-pass membrane protein</topology>
    </subcellularLocation>
</comment>
<evidence type="ECO:0000256" key="2">
    <source>
        <dbReference type="ARBA" id="ARBA00007362"/>
    </source>
</evidence>
<dbReference type="STRING" id="683125.SAMN05660206_105167"/>
<feature type="domain" description="EamA" evidence="7">
    <location>
        <begin position="15"/>
        <end position="146"/>
    </location>
</feature>
<dbReference type="Proteomes" id="UP000198785">
    <property type="component" value="Unassembled WGS sequence"/>
</dbReference>
<evidence type="ECO:0000256" key="5">
    <source>
        <dbReference type="ARBA" id="ARBA00023136"/>
    </source>
</evidence>
<dbReference type="OrthoDB" id="9812547at2"/>
<name>A0A1I6SZ99_9SPHI</name>
<evidence type="ECO:0000259" key="7">
    <source>
        <dbReference type="Pfam" id="PF00892"/>
    </source>
</evidence>
<sequence>MVKENKSSPSTTSLVFAYLVVYLVWGSTFFFIEKALHSFPPFVLGSIRFVIAGSLLMTYCYFKGYKLYAKQAVKDALFVGFLLLFIDMAAIIWAEQHISSAIATIIAAATAIWFVIFDKPKWKQNFSSPTTVLGLIFGFLGVFMLFAEQIFAQDDSPEEGNMKVTAMIVLVCGTIAWTIGSLLSKYSKERRDRNQKETDEEDLDVMVKTAWQMVCAGVSFTLVASFNGEYSRFKFADVLPEDWGAMIYLATMGSILAFGSYIWLLQHRPATEVSTHAYINPIVALVLAHYFTDHHVTSLQIIGLTVVLGSVLLMNWNLYRDNKKFKVYKRAKRIKKLRDAVPYRSVPRLLELSNFNDKHEKKKNKADL</sequence>
<feature type="transmembrane region" description="Helical" evidence="6">
    <location>
        <begin position="164"/>
        <end position="184"/>
    </location>
</feature>
<evidence type="ECO:0000256" key="4">
    <source>
        <dbReference type="ARBA" id="ARBA00022989"/>
    </source>
</evidence>
<feature type="transmembrane region" description="Helical" evidence="6">
    <location>
        <begin position="12"/>
        <end position="32"/>
    </location>
</feature>